<feature type="domain" description="Ig-like" evidence="10">
    <location>
        <begin position="461"/>
        <end position="524"/>
    </location>
</feature>
<evidence type="ECO:0000256" key="7">
    <source>
        <dbReference type="ARBA" id="ARBA00023239"/>
    </source>
</evidence>
<gene>
    <name evidence="14" type="ORF">EDC19_1037</name>
</gene>
<feature type="chain" id="PRO_5020256610" evidence="9">
    <location>
        <begin position="28"/>
        <end position="1497"/>
    </location>
</feature>
<proteinExistence type="inferred from homology"/>
<keyword evidence="7" id="KW-0456">Lyase</keyword>
<evidence type="ECO:0000256" key="6">
    <source>
        <dbReference type="ARBA" id="ARBA00022837"/>
    </source>
</evidence>
<reference evidence="14 15" key="1">
    <citation type="submission" date="2019-03" db="EMBL/GenBank/DDBJ databases">
        <title>Genomic Encyclopedia of Type Strains, Phase IV (KMG-IV): sequencing the most valuable type-strain genomes for metagenomic binning, comparative biology and taxonomic classification.</title>
        <authorList>
            <person name="Goeker M."/>
        </authorList>
    </citation>
    <scope>NUCLEOTIDE SEQUENCE [LARGE SCALE GENOMIC DNA]</scope>
    <source>
        <strain evidence="14 15">DSM 24176</strain>
    </source>
</reference>
<dbReference type="InterPro" id="IPR022038">
    <property type="entry name" value="Ig-like_bact"/>
</dbReference>
<dbReference type="InterPro" id="IPR058953">
    <property type="entry name" value="PelX-like_N"/>
</dbReference>
<organism evidence="14 15">
    <name type="scientific">Natranaerovirga hydrolytica</name>
    <dbReference type="NCBI Taxonomy" id="680378"/>
    <lineage>
        <taxon>Bacteria</taxon>
        <taxon>Bacillati</taxon>
        <taxon>Bacillota</taxon>
        <taxon>Clostridia</taxon>
        <taxon>Lachnospirales</taxon>
        <taxon>Natranaerovirgaceae</taxon>
        <taxon>Natranaerovirga</taxon>
    </lineage>
</organism>
<dbReference type="Gene3D" id="2.60.40.3630">
    <property type="match status" value="4"/>
</dbReference>
<feature type="domain" description="Ig-like" evidence="10">
    <location>
        <begin position="708"/>
        <end position="774"/>
    </location>
</feature>
<dbReference type="OrthoDB" id="8660908at2"/>
<keyword evidence="4" id="KW-0479">Metal-binding</keyword>
<evidence type="ECO:0000256" key="2">
    <source>
        <dbReference type="ARBA" id="ARBA00004613"/>
    </source>
</evidence>
<dbReference type="PANTHER" id="PTHR40088:SF1">
    <property type="entry name" value="PECTATE LYASE PEL9"/>
    <property type="match status" value="1"/>
</dbReference>
<feature type="domain" description="Pectate disaccharide-lyase-like N-terminal" evidence="12">
    <location>
        <begin position="808"/>
        <end position="997"/>
    </location>
</feature>
<keyword evidence="6" id="KW-0106">Calcium</keyword>
<dbReference type="SUPFAM" id="SSF51126">
    <property type="entry name" value="Pectin lyase-like"/>
    <property type="match status" value="1"/>
</dbReference>
<evidence type="ECO:0000313" key="15">
    <source>
        <dbReference type="Proteomes" id="UP000294545"/>
    </source>
</evidence>
<comment type="cofactor">
    <cofactor evidence="1">
        <name>Ca(2+)</name>
        <dbReference type="ChEBI" id="CHEBI:29108"/>
    </cofactor>
</comment>
<name>A0A4R1MZJ5_9FIRM</name>
<evidence type="ECO:0000259" key="13">
    <source>
        <dbReference type="Pfam" id="PF25850"/>
    </source>
</evidence>
<dbReference type="Pfam" id="PF25849">
    <property type="entry name" value="PelX_N"/>
    <property type="match status" value="3"/>
</dbReference>
<comment type="similarity">
    <text evidence="8">Belongs to the polysaccharide lyase 9 family.</text>
</comment>
<evidence type="ECO:0000256" key="5">
    <source>
        <dbReference type="ARBA" id="ARBA00022729"/>
    </source>
</evidence>
<comment type="caution">
    <text evidence="14">The sequence shown here is derived from an EMBL/GenBank/DDBJ whole genome shotgun (WGS) entry which is preliminary data.</text>
</comment>
<dbReference type="Proteomes" id="UP000294545">
    <property type="component" value="Unassembled WGS sequence"/>
</dbReference>
<dbReference type="EMBL" id="SMGQ01000011">
    <property type="protein sequence ID" value="TCK98605.1"/>
    <property type="molecule type" value="Genomic_DNA"/>
</dbReference>
<dbReference type="Gene3D" id="2.160.20.10">
    <property type="entry name" value="Single-stranded right-handed beta-helix, Pectin lyase-like"/>
    <property type="match status" value="1"/>
</dbReference>
<feature type="domain" description="Pectate disaccharide-lyase-like N-terminal" evidence="12">
    <location>
        <begin position="56"/>
        <end position="150"/>
    </location>
</feature>
<evidence type="ECO:0000256" key="9">
    <source>
        <dbReference type="SAM" id="SignalP"/>
    </source>
</evidence>
<feature type="domain" description="Pectate disaccharide-lyase-like central Ig-like" evidence="13">
    <location>
        <begin position="1018"/>
        <end position="1100"/>
    </location>
</feature>
<dbReference type="Pfam" id="PF22842">
    <property type="entry name" value="Pel9A-like_beta_helix"/>
    <property type="match status" value="1"/>
</dbReference>
<dbReference type="InterPro" id="IPR052052">
    <property type="entry name" value="Polysaccharide_Lyase_9"/>
</dbReference>
<evidence type="ECO:0000313" key="14">
    <source>
        <dbReference type="EMBL" id="TCK98605.1"/>
    </source>
</evidence>
<evidence type="ECO:0000259" key="11">
    <source>
        <dbReference type="Pfam" id="PF22842"/>
    </source>
</evidence>
<dbReference type="Pfam" id="PF07523">
    <property type="entry name" value="Big_3"/>
    <property type="match status" value="4"/>
</dbReference>
<keyword evidence="3" id="KW-0964">Secreted</keyword>
<evidence type="ECO:0000259" key="10">
    <source>
        <dbReference type="Pfam" id="PF07523"/>
    </source>
</evidence>
<dbReference type="InterPro" id="IPR011050">
    <property type="entry name" value="Pectin_lyase_fold/virulence"/>
</dbReference>
<keyword evidence="15" id="KW-1185">Reference proteome</keyword>
<dbReference type="GO" id="GO:0046872">
    <property type="term" value="F:metal ion binding"/>
    <property type="evidence" value="ECO:0007669"/>
    <property type="project" value="UniProtKB-KW"/>
</dbReference>
<evidence type="ECO:0000256" key="3">
    <source>
        <dbReference type="ARBA" id="ARBA00022525"/>
    </source>
</evidence>
<feature type="domain" description="Ig-like" evidence="10">
    <location>
        <begin position="540"/>
        <end position="618"/>
    </location>
</feature>
<dbReference type="RefSeq" id="WP_132281498.1">
    <property type="nucleotide sequence ID" value="NZ_SMGQ01000011.1"/>
</dbReference>
<protein>
    <submittedName>
        <fullName evidence="14">Ig-like protein group 3</fullName>
    </submittedName>
</protein>
<dbReference type="GO" id="GO:0005576">
    <property type="term" value="C:extracellular region"/>
    <property type="evidence" value="ECO:0007669"/>
    <property type="project" value="UniProtKB-SubCell"/>
</dbReference>
<keyword evidence="5 9" id="KW-0732">Signal</keyword>
<evidence type="ECO:0000256" key="8">
    <source>
        <dbReference type="ARBA" id="ARBA00038263"/>
    </source>
</evidence>
<evidence type="ECO:0000256" key="4">
    <source>
        <dbReference type="ARBA" id="ARBA00022723"/>
    </source>
</evidence>
<dbReference type="InterPro" id="IPR012334">
    <property type="entry name" value="Pectin_lyas_fold"/>
</dbReference>
<comment type="subcellular location">
    <subcellularLocation>
        <location evidence="2">Secreted</location>
    </subcellularLocation>
</comment>
<feature type="domain" description="Ig-like" evidence="10">
    <location>
        <begin position="631"/>
        <end position="696"/>
    </location>
</feature>
<dbReference type="GO" id="GO:0016837">
    <property type="term" value="F:carbon-oxygen lyase activity, acting on polysaccharides"/>
    <property type="evidence" value="ECO:0007669"/>
    <property type="project" value="TreeGrafter"/>
</dbReference>
<feature type="domain" description="Pectate disaccharide-lyase-like N-terminal" evidence="12">
    <location>
        <begin position="263"/>
        <end position="338"/>
    </location>
</feature>
<dbReference type="Pfam" id="PF25850">
    <property type="entry name" value="PelX_Ig"/>
    <property type="match status" value="1"/>
</dbReference>
<dbReference type="PANTHER" id="PTHR40088">
    <property type="entry name" value="PECTATE LYASE (EUROFUNG)"/>
    <property type="match status" value="1"/>
</dbReference>
<dbReference type="InterPro" id="IPR058863">
    <property type="entry name" value="PelX-like_Ig"/>
</dbReference>
<feature type="signal peptide" evidence="9">
    <location>
        <begin position="1"/>
        <end position="27"/>
    </location>
</feature>
<sequence length="1497" mass="164183">MSKFKRVLGLFLSLIMIVSSMTLTVFAEETSDPFEGMINIAEDSLWQGSVFGDIGGQDDINSENFDITENEDGTVNMSVKDNRGKVASTSDGLAYYYQEVSPEDNFELKATMTINDFTLNNQVSFGLMVRDEVLENENTGNTFGTDYVAAGAYRLGDDNVEYAFAREGGSLSRPGVTYTASPVPGDTIDISIQKSGNTYVLTVGDEDPYIFQDFDFEGDQLFAGLYVIRNADVTFSNVSLNVDGEVELGDWADSFFGDIGGQDSIDPEHYEVTPNDDGTLTMRVSNNKGKIAGSSDGLAMYYKEVPADVNFIISAKAQIVDYSINNQVAFGLMIRDEVLINESAGNTFGTDYIAAGAYRLADDRVEYTFARENGSLNRPGNTYDATPIAGDVLDISIQKSGNTYVVDVEGQETVVYEDFDFANDTLYAGMYVVRNAEVIFSDYEITVDTRSVVDLDVDTSHMKSEYLLGEQLELDGIEVTVHFNDGSTEVVGADDIIVTGFDSSQIGTNTININYNGVITTTDLEIVPLSVSELTVKYLPAKTDYYIGDTFNPLGLTIEANYNDGYEITELDESLYTISIEGQSTTGSAFVFETAGIKEVEVRSTETTSAAVTFDVEVSDAVLEGISIEEKPAKTAYFVDDELDISGIVVYANYSGENVRLLRSDFEVTGFDSTTLGELELEVSYKGETATFEVNVKYPEIIEIEVTEYPKTTYYVGEDYDLEGLVVSTVKDDGERATITGYEIDTTAYDKVNAGVYDLIITFEDYDAVRLPITVREEVEYEWKEIIFGQSISEGANHINVKDDHVEIIAYEGGGKITGDHDGISFYYVELDAQEDNFTLSADIKVNDYAKTPHDGQESFGIMARDAIGTHMDSGVFSSNIASVGGYSGGTRNPNGTQLFLRSGVLASDGEGSLGVQSRMILEERPVLDNTYPAENYNLTLSKTNSGFTGSLNGANEQIIFEPEVLQMQDNEKMYVGFYSARLAEIEVYNIDLEVTAASTDAPREYPEEQPVSPTIRVESLNRYSETDYDLMLDANVDGTVTVKQGADTIISNEEIKGGEIKVINTEINDNDTTNFSIAFIPDDTQYLTSYDMVVRNFTVEMRTYQQDGDIYVAPAGTSEGDGSIDSPLDIHTAIDFVQPGQTIIALEGQYILDRNININKYNDGREDEMKKLIAEEGKQVIFDADRRVGGVIASGNYWHIKGIDFARSAGNSHGFRLGGSHNVIELCNFYENGETGLQISRTDGSMDIKEWPSYNTILNSTSYANRDPSENNADGFAAKLTSGYGNVFDGCISYNNIDDGWDLYTKVGEGVIGEVTIRNSVSFNNGYNMDGSSTGGHGIGFKLGGEGVHVQHVIEDSIAFGNKSAGFSSNSNPGIIVQGKNIAFNNHGSNLDLRTYSNITPDFSLDGFISFHYNNPLASSDNLPAAQADELRSDTSFLWDGTKSVNASGDELTINNFNNLVMPETINRLPDGSINFSFLEYDPDGNQNPHILEFQQ</sequence>
<feature type="domain" description="Pel9A-like right handed beta-helix region" evidence="11">
    <location>
        <begin position="1254"/>
        <end position="1394"/>
    </location>
</feature>
<evidence type="ECO:0000259" key="12">
    <source>
        <dbReference type="Pfam" id="PF25849"/>
    </source>
</evidence>
<evidence type="ECO:0000256" key="1">
    <source>
        <dbReference type="ARBA" id="ARBA00001913"/>
    </source>
</evidence>
<dbReference type="InterPro" id="IPR053868">
    <property type="entry name" value="Pel9A-like_beta_helix"/>
</dbReference>
<accession>A0A4R1MZJ5</accession>